<sequence length="258" mass="28916">MAEKRGYGQFCPVALAAEVLAERWTPLVVRELLCGSVRFNDLQRGLPRMSPALLGQRLRKLQLDGVIERRQAGGRWEYTLTPSGRELSSIIEAMGSWAQRWLRHDLVDPRNLDPDLLMWDIRRNVVGHMPDRGRRYVTEFDLSGVPIKKRAYWLVVEGGNVDLCYKPPGFDVDLFVTATLLSLTEIWLGHLSISDATADGRLQLDGTKEDVAAFRSWFVLSTFAPIGRQPMGQSGLLGGAVQPGSAKRRDDGYGQIPR</sequence>
<dbReference type="PANTHER" id="PTHR33204">
    <property type="entry name" value="TRANSCRIPTIONAL REGULATOR, MARR FAMILY"/>
    <property type="match status" value="1"/>
</dbReference>
<dbReference type="Gene3D" id="1.10.10.10">
    <property type="entry name" value="Winged helix-like DNA-binding domain superfamily/Winged helix DNA-binding domain"/>
    <property type="match status" value="1"/>
</dbReference>
<dbReference type="PROSITE" id="PS51118">
    <property type="entry name" value="HTH_HXLR"/>
    <property type="match status" value="1"/>
</dbReference>
<evidence type="ECO:0000259" key="5">
    <source>
        <dbReference type="PROSITE" id="PS51118"/>
    </source>
</evidence>
<organism evidence="6 7">
    <name type="scientific">Ciceribacter thiooxidans</name>
    <dbReference type="NCBI Taxonomy" id="1969821"/>
    <lineage>
        <taxon>Bacteria</taxon>
        <taxon>Pseudomonadati</taxon>
        <taxon>Pseudomonadota</taxon>
        <taxon>Alphaproteobacteria</taxon>
        <taxon>Hyphomicrobiales</taxon>
        <taxon>Rhizobiaceae</taxon>
        <taxon>Ciceribacter</taxon>
    </lineage>
</organism>
<evidence type="ECO:0000313" key="6">
    <source>
        <dbReference type="EMBL" id="MFC3165982.1"/>
    </source>
</evidence>
<evidence type="ECO:0000256" key="3">
    <source>
        <dbReference type="ARBA" id="ARBA00023163"/>
    </source>
</evidence>
<evidence type="ECO:0000256" key="1">
    <source>
        <dbReference type="ARBA" id="ARBA00023015"/>
    </source>
</evidence>
<feature type="domain" description="HTH hxlR-type" evidence="5">
    <location>
        <begin position="11"/>
        <end position="106"/>
    </location>
</feature>
<evidence type="ECO:0000313" key="7">
    <source>
        <dbReference type="Proteomes" id="UP001595647"/>
    </source>
</evidence>
<feature type="region of interest" description="Disordered" evidence="4">
    <location>
        <begin position="237"/>
        <end position="258"/>
    </location>
</feature>
<dbReference type="InterPro" id="IPR036388">
    <property type="entry name" value="WH-like_DNA-bd_sf"/>
</dbReference>
<dbReference type="EMBL" id="JBHRTG010000019">
    <property type="protein sequence ID" value="MFC3165982.1"/>
    <property type="molecule type" value="Genomic_DNA"/>
</dbReference>
<keyword evidence="2" id="KW-0238">DNA-binding</keyword>
<dbReference type="InterPro" id="IPR002577">
    <property type="entry name" value="HTH_HxlR"/>
</dbReference>
<name>A0ABV7IBU6_9HYPH</name>
<dbReference type="InterPro" id="IPR036527">
    <property type="entry name" value="SCP2_sterol-bd_dom_sf"/>
</dbReference>
<accession>A0ABV7IBU6</accession>
<keyword evidence="1" id="KW-0805">Transcription regulation</keyword>
<dbReference type="SUPFAM" id="SSF46785">
    <property type="entry name" value="Winged helix' DNA-binding domain"/>
    <property type="match status" value="1"/>
</dbReference>
<dbReference type="RefSeq" id="WP_182308535.1">
    <property type="nucleotide sequence ID" value="NZ_CP059897.1"/>
</dbReference>
<dbReference type="SUPFAM" id="SSF55718">
    <property type="entry name" value="SCP-like"/>
    <property type="match status" value="1"/>
</dbReference>
<reference evidence="7" key="1">
    <citation type="journal article" date="2019" name="Int. J. Syst. Evol. Microbiol.">
        <title>The Global Catalogue of Microorganisms (GCM) 10K type strain sequencing project: providing services to taxonomists for standard genome sequencing and annotation.</title>
        <authorList>
            <consortium name="The Broad Institute Genomics Platform"/>
            <consortium name="The Broad Institute Genome Sequencing Center for Infectious Disease"/>
            <person name="Wu L."/>
            <person name="Ma J."/>
        </authorList>
    </citation>
    <scope>NUCLEOTIDE SEQUENCE [LARGE SCALE GENOMIC DNA]</scope>
    <source>
        <strain evidence="7">KCTC 52231</strain>
    </source>
</reference>
<dbReference type="InterPro" id="IPR036390">
    <property type="entry name" value="WH_DNA-bd_sf"/>
</dbReference>
<evidence type="ECO:0000256" key="2">
    <source>
        <dbReference type="ARBA" id="ARBA00023125"/>
    </source>
</evidence>
<gene>
    <name evidence="6" type="ORF">ACFOHV_22120</name>
</gene>
<dbReference type="Pfam" id="PF01638">
    <property type="entry name" value="HxlR"/>
    <property type="match status" value="1"/>
</dbReference>
<protein>
    <submittedName>
        <fullName evidence="6">Winged helix-turn-helix transcriptional regulator</fullName>
    </submittedName>
</protein>
<keyword evidence="7" id="KW-1185">Reference proteome</keyword>
<proteinExistence type="predicted"/>
<dbReference type="PANTHER" id="PTHR33204:SF18">
    <property type="entry name" value="TRANSCRIPTIONAL REGULATORY PROTEIN"/>
    <property type="match status" value="1"/>
</dbReference>
<evidence type="ECO:0000256" key="4">
    <source>
        <dbReference type="SAM" id="MobiDB-lite"/>
    </source>
</evidence>
<dbReference type="Proteomes" id="UP001595647">
    <property type="component" value="Unassembled WGS sequence"/>
</dbReference>
<keyword evidence="3" id="KW-0804">Transcription</keyword>
<comment type="caution">
    <text evidence="6">The sequence shown here is derived from an EMBL/GenBank/DDBJ whole genome shotgun (WGS) entry which is preliminary data.</text>
</comment>